<proteinExistence type="predicted"/>
<dbReference type="RefSeq" id="WP_377253782.1">
    <property type="nucleotide sequence ID" value="NZ_JBHLUH010000049.1"/>
</dbReference>
<reference evidence="1 2" key="1">
    <citation type="submission" date="2024-09" db="EMBL/GenBank/DDBJ databases">
        <authorList>
            <person name="Sun Q."/>
            <person name="Mori K."/>
        </authorList>
    </citation>
    <scope>NUCLEOTIDE SEQUENCE [LARGE SCALE GENOMIC DNA]</scope>
    <source>
        <strain evidence="1 2">TBRC 3947</strain>
    </source>
</reference>
<keyword evidence="2" id="KW-1185">Reference proteome</keyword>
<comment type="caution">
    <text evidence="1">The sequence shown here is derived from an EMBL/GenBank/DDBJ whole genome shotgun (WGS) entry which is preliminary data.</text>
</comment>
<organism evidence="1 2">
    <name type="scientific">Phytohabitans kaempferiae</name>
    <dbReference type="NCBI Taxonomy" id="1620943"/>
    <lineage>
        <taxon>Bacteria</taxon>
        <taxon>Bacillati</taxon>
        <taxon>Actinomycetota</taxon>
        <taxon>Actinomycetes</taxon>
        <taxon>Micromonosporales</taxon>
        <taxon>Micromonosporaceae</taxon>
    </lineage>
</organism>
<protein>
    <submittedName>
        <fullName evidence="1">HEXXH motif domain-containing protein</fullName>
    </submittedName>
</protein>
<dbReference type="NCBIfam" id="TIGR04267">
    <property type="entry name" value="mod_HExxH"/>
    <property type="match status" value="1"/>
</dbReference>
<evidence type="ECO:0000313" key="2">
    <source>
        <dbReference type="Proteomes" id="UP001589867"/>
    </source>
</evidence>
<dbReference type="Proteomes" id="UP001589867">
    <property type="component" value="Unassembled WGS sequence"/>
</dbReference>
<sequence>MLDALGAGHGDAETVRRLRAGQVSKRLLLLRTLLEAASAPRLDDHFALLAEAQRRSPSAVSEVLAEPHVGAWLASSLRRLRGAWTGTEPIETDLGHLGGIAAAAAVRAGLEFTVDIPARGGWVTLPSLGRARAGGAGEVAVRHAGGRLTVGAVPADPGPDWQELRVLHCTADGLDLRVRLDDIDPFRDCHRLSAAGRLTDEAAGEWQRLLAEAWPVLAAHHRRYAEGIAAGLVTLVPLHTERTNHGVNVTSLDAFGAVSLTRPVDGISLAVGLLHEFQHAKLGALIDLVPLHERDDRPRYYAPWRDDPRPLGALLQGVYAFHGVTDFWRVQRHLASGGQARYAQVEFVRWRDRVWRTLGVLEESERFTGVGRRLLARMRAVQREWWDEPAPADAVELAREAAEDHLVGWRLRNARPDAAAVSRLAEAWRAGRACPAEAVAVEVAPSARALAQSVRLDLVRLRVVDPSRFASLVADPRGLGRVVSHATGADLALAGGDAVAARDAYAAELAADPDRLDAWIGLSLACQRLEPRLFDFPELCLAVHRHLRESGDPAPDPVALGRWLVPVRRTDAAGRGH</sequence>
<accession>A0ABV6M7K0</accession>
<dbReference type="EMBL" id="JBHLUH010000049">
    <property type="protein sequence ID" value="MFC0530626.1"/>
    <property type="molecule type" value="Genomic_DNA"/>
</dbReference>
<gene>
    <name evidence="1" type="ORF">ACFFIA_23470</name>
</gene>
<dbReference type="InterPro" id="IPR026337">
    <property type="entry name" value="AKG_HExxH"/>
</dbReference>
<evidence type="ECO:0000313" key="1">
    <source>
        <dbReference type="EMBL" id="MFC0530626.1"/>
    </source>
</evidence>
<name>A0ABV6M7K0_9ACTN</name>